<dbReference type="PROSITE" id="PS50883">
    <property type="entry name" value="EAL"/>
    <property type="match status" value="1"/>
</dbReference>
<evidence type="ECO:0000259" key="10">
    <source>
        <dbReference type="PROSITE" id="PS50883"/>
    </source>
</evidence>
<dbReference type="InterPro" id="IPR024744">
    <property type="entry name" value="CSS-motif_dom"/>
</dbReference>
<dbReference type="CDD" id="cd01948">
    <property type="entry name" value="EAL"/>
    <property type="match status" value="1"/>
</dbReference>
<evidence type="ECO:0000313" key="11">
    <source>
        <dbReference type="EMBL" id="SAL15072.1"/>
    </source>
</evidence>
<sequence>MIKRITLISASIALGCLATIGPVLTSIYIADRDVEMRDRAELGDLADKAVMRTELVTYQAFAALSDLGREPGAPCSPPNLEQAARVVYNYRYIQDAGAYGDGRYLCSPLLGDVRTRDLSLPPPDYRSNDGYLVWFQRKSPLSDVRKDILIGRNGYYVSIDPNSYVDLVDPARRPIAAIQTTTGRLLAVSPGADPDEMLDAWKQGGKVKNDQWNYAVARSATRPLAVVVKSARSSVAGDWPKVLAAWLSIGVVAGAALGWLAYRRVTRQLSFPATLEWAISRRKIDVVYQPIVRLVDEQCIGVEALVRWTLNGRSISPEVFVRVAEENRLIQPLTDLVLEKSIAELGRLLVANPSFYVSINVSCDDLRTLRFLNLLRASLEGTGITPAQIRVEATERSFMNVDATRGVIAAFRAAGHPVYIDDFGTGYSSLSYLQTFEVDVLKIDKSFVDTIVQDAASSVVAPHIIAMAHELGVEIVAEGVESRAQAAWLLNKGVQYAQGWYYAKAMSASELVLWLTKSRVPREADGRIHDRLVVDAIGTRQHDSRSQG</sequence>
<keyword evidence="12" id="KW-1185">Reference proteome</keyword>
<accession>A0A158F5E1</accession>
<dbReference type="Proteomes" id="UP000055019">
    <property type="component" value="Unassembled WGS sequence"/>
</dbReference>
<dbReference type="PANTHER" id="PTHR33121:SF79">
    <property type="entry name" value="CYCLIC DI-GMP PHOSPHODIESTERASE PDED-RELATED"/>
    <property type="match status" value="1"/>
</dbReference>
<evidence type="ECO:0000256" key="7">
    <source>
        <dbReference type="ARBA" id="ARBA00022989"/>
    </source>
</evidence>
<dbReference type="Pfam" id="PF00563">
    <property type="entry name" value="EAL"/>
    <property type="match status" value="1"/>
</dbReference>
<comment type="subcellular location">
    <subcellularLocation>
        <location evidence="1">Cell membrane</location>
        <topology evidence="1">Multi-pass membrane protein</topology>
    </subcellularLocation>
</comment>
<protein>
    <recommendedName>
        <fullName evidence="2">cyclic-guanylate-specific phosphodiesterase</fullName>
        <ecNumber evidence="2">3.1.4.52</ecNumber>
    </recommendedName>
</protein>
<keyword evidence="7" id="KW-1133">Transmembrane helix</keyword>
<keyword evidence="4" id="KW-0973">c-di-GMP</keyword>
<dbReference type="PANTHER" id="PTHR33121">
    <property type="entry name" value="CYCLIC DI-GMP PHOSPHODIESTERASE PDEF"/>
    <property type="match status" value="1"/>
</dbReference>
<evidence type="ECO:0000256" key="5">
    <source>
        <dbReference type="ARBA" id="ARBA00022692"/>
    </source>
</evidence>
<feature type="domain" description="EAL" evidence="10">
    <location>
        <begin position="268"/>
        <end position="519"/>
    </location>
</feature>
<reference evidence="11" key="1">
    <citation type="submission" date="2016-01" db="EMBL/GenBank/DDBJ databases">
        <authorList>
            <person name="Peeters C."/>
        </authorList>
    </citation>
    <scope>NUCLEOTIDE SEQUENCE [LARGE SCALE GENOMIC DNA]</scope>
    <source>
        <strain evidence="11">LMG 29317</strain>
    </source>
</reference>
<dbReference type="InterPro" id="IPR035919">
    <property type="entry name" value="EAL_sf"/>
</dbReference>
<dbReference type="Gene3D" id="3.20.20.450">
    <property type="entry name" value="EAL domain"/>
    <property type="match status" value="1"/>
</dbReference>
<evidence type="ECO:0000256" key="8">
    <source>
        <dbReference type="ARBA" id="ARBA00023136"/>
    </source>
</evidence>
<gene>
    <name evidence="11" type="ORF">AWB74_00421</name>
</gene>
<dbReference type="EC" id="3.1.4.52" evidence="2"/>
<keyword evidence="3" id="KW-1003">Cell membrane</keyword>
<dbReference type="GO" id="GO:0071111">
    <property type="term" value="F:cyclic-guanylate-specific phosphodiesterase activity"/>
    <property type="evidence" value="ECO:0007669"/>
    <property type="project" value="UniProtKB-EC"/>
</dbReference>
<evidence type="ECO:0000256" key="6">
    <source>
        <dbReference type="ARBA" id="ARBA00022801"/>
    </source>
</evidence>
<name>A0A158F5E1_9BURK</name>
<keyword evidence="6" id="KW-0378">Hydrolase</keyword>
<keyword evidence="5" id="KW-0812">Transmembrane</keyword>
<dbReference type="EMBL" id="FCOM02000001">
    <property type="protein sequence ID" value="SAL15072.1"/>
    <property type="molecule type" value="Genomic_DNA"/>
</dbReference>
<dbReference type="GO" id="GO:0005886">
    <property type="term" value="C:plasma membrane"/>
    <property type="evidence" value="ECO:0007669"/>
    <property type="project" value="UniProtKB-SubCell"/>
</dbReference>
<evidence type="ECO:0000256" key="3">
    <source>
        <dbReference type="ARBA" id="ARBA00022475"/>
    </source>
</evidence>
<dbReference type="SMART" id="SM00052">
    <property type="entry name" value="EAL"/>
    <property type="match status" value="1"/>
</dbReference>
<dbReference type="SUPFAM" id="SSF141868">
    <property type="entry name" value="EAL domain-like"/>
    <property type="match status" value="1"/>
</dbReference>
<organism evidence="11 12">
    <name type="scientific">Caballeronia arvi</name>
    <dbReference type="NCBI Taxonomy" id="1777135"/>
    <lineage>
        <taxon>Bacteria</taxon>
        <taxon>Pseudomonadati</taxon>
        <taxon>Pseudomonadota</taxon>
        <taxon>Betaproteobacteria</taxon>
        <taxon>Burkholderiales</taxon>
        <taxon>Burkholderiaceae</taxon>
        <taxon>Caballeronia</taxon>
    </lineage>
</organism>
<dbReference type="Pfam" id="PF12792">
    <property type="entry name" value="CSS-motif"/>
    <property type="match status" value="1"/>
</dbReference>
<dbReference type="AlphaFoldDB" id="A0A158F5E1"/>
<dbReference type="PROSITE" id="PS51257">
    <property type="entry name" value="PROKAR_LIPOPROTEIN"/>
    <property type="match status" value="1"/>
</dbReference>
<comment type="caution">
    <text evidence="11">The sequence shown here is derived from an EMBL/GenBank/DDBJ whole genome shotgun (WGS) entry which is preliminary data.</text>
</comment>
<dbReference type="OrthoDB" id="9813903at2"/>
<evidence type="ECO:0000256" key="9">
    <source>
        <dbReference type="ARBA" id="ARBA00034290"/>
    </source>
</evidence>
<dbReference type="InterPro" id="IPR001633">
    <property type="entry name" value="EAL_dom"/>
</dbReference>
<evidence type="ECO:0000256" key="1">
    <source>
        <dbReference type="ARBA" id="ARBA00004651"/>
    </source>
</evidence>
<dbReference type="InterPro" id="IPR050706">
    <property type="entry name" value="Cyclic-di-GMP_PDE-like"/>
</dbReference>
<evidence type="ECO:0000313" key="12">
    <source>
        <dbReference type="Proteomes" id="UP000055019"/>
    </source>
</evidence>
<evidence type="ECO:0000256" key="4">
    <source>
        <dbReference type="ARBA" id="ARBA00022636"/>
    </source>
</evidence>
<keyword evidence="8" id="KW-0472">Membrane</keyword>
<evidence type="ECO:0000256" key="2">
    <source>
        <dbReference type="ARBA" id="ARBA00012282"/>
    </source>
</evidence>
<dbReference type="RefSeq" id="WP_087038747.1">
    <property type="nucleotide sequence ID" value="NZ_FCOM02000001.1"/>
</dbReference>
<comment type="catalytic activity">
    <reaction evidence="9">
        <text>3',3'-c-di-GMP + H2O = 5'-phosphoguanylyl(3'-&gt;5')guanosine + H(+)</text>
        <dbReference type="Rhea" id="RHEA:24902"/>
        <dbReference type="ChEBI" id="CHEBI:15377"/>
        <dbReference type="ChEBI" id="CHEBI:15378"/>
        <dbReference type="ChEBI" id="CHEBI:58754"/>
        <dbReference type="ChEBI" id="CHEBI:58805"/>
        <dbReference type="EC" id="3.1.4.52"/>
    </reaction>
</comment>
<proteinExistence type="predicted"/>